<keyword evidence="2" id="KW-0472">Membrane</keyword>
<reference evidence="4" key="1">
    <citation type="journal article" date="2019" name="Int. J. Syst. Evol. Microbiol.">
        <title>The Global Catalogue of Microorganisms (GCM) 10K type strain sequencing project: providing services to taxonomists for standard genome sequencing and annotation.</title>
        <authorList>
            <consortium name="The Broad Institute Genomics Platform"/>
            <consortium name="The Broad Institute Genome Sequencing Center for Infectious Disease"/>
            <person name="Wu L."/>
            <person name="Ma J."/>
        </authorList>
    </citation>
    <scope>NUCLEOTIDE SEQUENCE [LARGE SCALE GENOMIC DNA]</scope>
    <source>
        <strain evidence="4">KCTC 23314</strain>
    </source>
</reference>
<dbReference type="Proteomes" id="UP000626210">
    <property type="component" value="Unassembled WGS sequence"/>
</dbReference>
<evidence type="ECO:0000313" key="4">
    <source>
        <dbReference type="Proteomes" id="UP000626210"/>
    </source>
</evidence>
<sequence length="146" mass="15169">MDEAIAAKNNTLRGEGRIPLFVPGGGHNAPPPGPPPGPGVFSPHNEPMEPRVSALEARLDTLVPNLATKSDLAELKTDMHKGFSEMTKWIVGSAVAGMAVFITVMTFVLNNAVPKVPAATPAQQAPVIINLPAAPAPVVPTQTPSK</sequence>
<dbReference type="EMBL" id="BMYK01000002">
    <property type="protein sequence ID" value="GHC72840.1"/>
    <property type="molecule type" value="Genomic_DNA"/>
</dbReference>
<evidence type="ECO:0000256" key="2">
    <source>
        <dbReference type="SAM" id="Phobius"/>
    </source>
</evidence>
<evidence type="ECO:0000256" key="1">
    <source>
        <dbReference type="SAM" id="MobiDB-lite"/>
    </source>
</evidence>
<accession>A0ABQ3FWG2</accession>
<comment type="caution">
    <text evidence="3">The sequence shown here is derived from an EMBL/GenBank/DDBJ whole genome shotgun (WGS) entry which is preliminary data.</text>
</comment>
<feature type="compositionally biased region" description="Pro residues" evidence="1">
    <location>
        <begin position="29"/>
        <end position="38"/>
    </location>
</feature>
<gene>
    <name evidence="3" type="ORF">GCM10007320_09000</name>
</gene>
<keyword evidence="2" id="KW-0812">Transmembrane</keyword>
<feature type="transmembrane region" description="Helical" evidence="2">
    <location>
        <begin position="89"/>
        <end position="109"/>
    </location>
</feature>
<name>A0ABQ3FWG2_9BURK</name>
<organism evidence="3 4">
    <name type="scientific">Pseudorhodoferax aquiterrae</name>
    <dbReference type="NCBI Taxonomy" id="747304"/>
    <lineage>
        <taxon>Bacteria</taxon>
        <taxon>Pseudomonadati</taxon>
        <taxon>Pseudomonadota</taxon>
        <taxon>Betaproteobacteria</taxon>
        <taxon>Burkholderiales</taxon>
        <taxon>Comamonadaceae</taxon>
    </lineage>
</organism>
<evidence type="ECO:0000313" key="3">
    <source>
        <dbReference type="EMBL" id="GHC72840.1"/>
    </source>
</evidence>
<proteinExistence type="predicted"/>
<keyword evidence="2" id="KW-1133">Transmembrane helix</keyword>
<keyword evidence="4" id="KW-1185">Reference proteome</keyword>
<protein>
    <submittedName>
        <fullName evidence="3">Uncharacterized protein</fullName>
    </submittedName>
</protein>
<feature type="region of interest" description="Disordered" evidence="1">
    <location>
        <begin position="16"/>
        <end position="47"/>
    </location>
</feature>